<dbReference type="Gene3D" id="3.20.20.140">
    <property type="entry name" value="Metal-dependent hydrolases"/>
    <property type="match status" value="1"/>
</dbReference>
<gene>
    <name evidence="1" type="ORF">SAMN04489859_1004129</name>
</gene>
<evidence type="ECO:0000313" key="2">
    <source>
        <dbReference type="Proteomes" id="UP000199054"/>
    </source>
</evidence>
<accession>A0A1H8FLU3</accession>
<dbReference type="InterPro" id="IPR032466">
    <property type="entry name" value="Metal_Hydrolase"/>
</dbReference>
<evidence type="ECO:0000313" key="1">
    <source>
        <dbReference type="EMBL" id="SEN32771.1"/>
    </source>
</evidence>
<organism evidence="1 2">
    <name type="scientific">Paracoccus alcaliphilus</name>
    <dbReference type="NCBI Taxonomy" id="34002"/>
    <lineage>
        <taxon>Bacteria</taxon>
        <taxon>Pseudomonadati</taxon>
        <taxon>Pseudomonadota</taxon>
        <taxon>Alphaproteobacteria</taxon>
        <taxon>Rhodobacterales</taxon>
        <taxon>Paracoccaceae</taxon>
        <taxon>Paracoccus</taxon>
    </lineage>
</organism>
<dbReference type="AlphaFoldDB" id="A0A1H8FLU3"/>
<dbReference type="GO" id="GO:0070573">
    <property type="term" value="F:metallodipeptidase activity"/>
    <property type="evidence" value="ECO:0007669"/>
    <property type="project" value="InterPro"/>
</dbReference>
<dbReference type="Proteomes" id="UP000199054">
    <property type="component" value="Unassembled WGS sequence"/>
</dbReference>
<dbReference type="OrthoDB" id="9804920at2"/>
<dbReference type="EMBL" id="FODE01000004">
    <property type="protein sequence ID" value="SEN32771.1"/>
    <property type="molecule type" value="Genomic_DNA"/>
</dbReference>
<sequence length="392" mass="41322">MLKRILVGLVVLIVAGATAFFVIAPGHVERGLNPLTMPEGGWPVSPEAAALHERLVIGDWHSDALLWDRDLLRRVDRGHTDIPRLQEGNVALQVFTTVTRSPRGQNYAENSADAPDNITPLFIGQLRPVRSWFSLRERALVQAEALARAADRDPGALRIIRSSGDLAALLEARAAGARSVGALLGSEGGHPLEGDLANLDVLHDAGFRLIGLTHFFDNELGGSLHGAGDGAGLSDFGRQVVEGMVARGMVVDLAHASPQMVRDVLAMEGVRPVLSHTGIRSHCDSPRNLPDDLVAGIAAGGGMIGIGFWADVICGRTPADVAAAIRAAIALVGEDHVSLGSDYDGSVDAPFDAAHLSALTQALMDAGLDDGQISKVMGGNMMRYLLEVLPEG</sequence>
<dbReference type="RefSeq" id="WP_090610716.1">
    <property type="nucleotide sequence ID" value="NZ_CP067124.1"/>
</dbReference>
<dbReference type="PANTHER" id="PTHR10443">
    <property type="entry name" value="MICROSOMAL DIPEPTIDASE"/>
    <property type="match status" value="1"/>
</dbReference>
<dbReference type="PROSITE" id="PS51365">
    <property type="entry name" value="RENAL_DIPEPTIDASE_2"/>
    <property type="match status" value="1"/>
</dbReference>
<dbReference type="GO" id="GO:0006508">
    <property type="term" value="P:proteolysis"/>
    <property type="evidence" value="ECO:0007669"/>
    <property type="project" value="InterPro"/>
</dbReference>
<dbReference type="STRING" id="34002.SAMN04489859_1004129"/>
<dbReference type="SUPFAM" id="SSF51556">
    <property type="entry name" value="Metallo-dependent hydrolases"/>
    <property type="match status" value="1"/>
</dbReference>
<protein>
    <submittedName>
        <fullName evidence="1">Zn-dependent dipeptidase, dipeptidase homolog</fullName>
    </submittedName>
</protein>
<reference evidence="1 2" key="1">
    <citation type="submission" date="2016-10" db="EMBL/GenBank/DDBJ databases">
        <authorList>
            <person name="de Groot N.N."/>
        </authorList>
    </citation>
    <scope>NUCLEOTIDE SEQUENCE [LARGE SCALE GENOMIC DNA]</scope>
    <source>
        <strain evidence="1 2">DSM 8512</strain>
    </source>
</reference>
<dbReference type="InterPro" id="IPR008257">
    <property type="entry name" value="Pept_M19"/>
</dbReference>
<keyword evidence="2" id="KW-1185">Reference proteome</keyword>
<name>A0A1H8FLU3_9RHOB</name>
<dbReference type="Pfam" id="PF01244">
    <property type="entry name" value="Peptidase_M19"/>
    <property type="match status" value="1"/>
</dbReference>
<dbReference type="PANTHER" id="PTHR10443:SF12">
    <property type="entry name" value="DIPEPTIDASE"/>
    <property type="match status" value="1"/>
</dbReference>
<proteinExistence type="predicted"/>